<dbReference type="InterPro" id="IPR024079">
    <property type="entry name" value="MetalloPept_cat_dom_sf"/>
</dbReference>
<dbReference type="EMBL" id="NCKV01002711">
    <property type="protein sequence ID" value="RWS26490.1"/>
    <property type="molecule type" value="Genomic_DNA"/>
</dbReference>
<evidence type="ECO:0000256" key="3">
    <source>
        <dbReference type="ARBA" id="ARBA00022729"/>
    </source>
</evidence>
<dbReference type="PANTHER" id="PTHR10201:SF291">
    <property type="entry name" value="MATRIX METALLOPROTEINASE 1, ISOFORM C-RELATED"/>
    <property type="match status" value="1"/>
</dbReference>
<dbReference type="GO" id="GO:0030198">
    <property type="term" value="P:extracellular matrix organization"/>
    <property type="evidence" value="ECO:0007669"/>
    <property type="project" value="TreeGrafter"/>
</dbReference>
<dbReference type="Proteomes" id="UP000288716">
    <property type="component" value="Unassembled WGS sequence"/>
</dbReference>
<name>A0A443SG48_9ACAR</name>
<sequence length="111" mass="12953">MQKFGNIPETGRIDNATIALMNRKRCGLPDILSSNEYTQTTSRIKRYSLHGSKWQTTKLTWRSVLLFFFFVATVSSETEIEFIVNCFSKSYITYVQSFQSILLLQIQQYFS</sequence>
<dbReference type="AlphaFoldDB" id="A0A443SG48"/>
<dbReference type="GO" id="GO:0030574">
    <property type="term" value="P:collagen catabolic process"/>
    <property type="evidence" value="ECO:0007669"/>
    <property type="project" value="TreeGrafter"/>
</dbReference>
<dbReference type="OrthoDB" id="406838at2759"/>
<dbReference type="VEuPathDB" id="VectorBase:LDEU005550"/>
<dbReference type="GO" id="GO:0004222">
    <property type="term" value="F:metalloendopeptidase activity"/>
    <property type="evidence" value="ECO:0007669"/>
    <property type="project" value="TreeGrafter"/>
</dbReference>
<dbReference type="PANTHER" id="PTHR10201">
    <property type="entry name" value="MATRIX METALLOPROTEINASE"/>
    <property type="match status" value="1"/>
</dbReference>
<keyword evidence="3" id="KW-0732">Signal</keyword>
<dbReference type="Gene3D" id="3.40.390.10">
    <property type="entry name" value="Collagenase (Catalytic Domain)"/>
    <property type="match status" value="1"/>
</dbReference>
<keyword evidence="4" id="KW-0378">Hydrolase</keyword>
<dbReference type="InterPro" id="IPR036365">
    <property type="entry name" value="PGBD-like_sf"/>
</dbReference>
<accession>A0A443SG48</accession>
<comment type="caution">
    <text evidence="5">The sequence shown here is derived from an EMBL/GenBank/DDBJ whole genome shotgun (WGS) entry which is preliminary data.</text>
</comment>
<comment type="cofactor">
    <cofactor evidence="1">
        <name>Zn(2+)</name>
        <dbReference type="ChEBI" id="CHEBI:29105"/>
    </cofactor>
</comment>
<dbReference type="SUPFAM" id="SSF47090">
    <property type="entry name" value="PGBD-like"/>
    <property type="match status" value="1"/>
</dbReference>
<keyword evidence="4" id="KW-0645">Protease</keyword>
<evidence type="ECO:0000313" key="5">
    <source>
        <dbReference type="EMBL" id="RWS26490.1"/>
    </source>
</evidence>
<evidence type="ECO:0000256" key="1">
    <source>
        <dbReference type="ARBA" id="ARBA00001947"/>
    </source>
</evidence>
<evidence type="ECO:0000313" key="6">
    <source>
        <dbReference type="Proteomes" id="UP000288716"/>
    </source>
</evidence>
<dbReference type="STRING" id="299467.A0A443SG48"/>
<keyword evidence="6" id="KW-1185">Reference proteome</keyword>
<organism evidence="5 6">
    <name type="scientific">Leptotrombidium deliense</name>
    <dbReference type="NCBI Taxonomy" id="299467"/>
    <lineage>
        <taxon>Eukaryota</taxon>
        <taxon>Metazoa</taxon>
        <taxon>Ecdysozoa</taxon>
        <taxon>Arthropoda</taxon>
        <taxon>Chelicerata</taxon>
        <taxon>Arachnida</taxon>
        <taxon>Acari</taxon>
        <taxon>Acariformes</taxon>
        <taxon>Trombidiformes</taxon>
        <taxon>Prostigmata</taxon>
        <taxon>Anystina</taxon>
        <taxon>Parasitengona</taxon>
        <taxon>Trombiculoidea</taxon>
        <taxon>Trombiculidae</taxon>
        <taxon>Leptotrombidium</taxon>
    </lineage>
</organism>
<evidence type="ECO:0000256" key="4">
    <source>
        <dbReference type="ARBA" id="ARBA00023049"/>
    </source>
</evidence>
<evidence type="ECO:0000256" key="2">
    <source>
        <dbReference type="ARBA" id="ARBA00010370"/>
    </source>
</evidence>
<proteinExistence type="inferred from homology"/>
<reference evidence="5 6" key="1">
    <citation type="journal article" date="2018" name="Gigascience">
        <title>Genomes of trombidid mites reveal novel predicted allergens and laterally-transferred genes associated with secondary metabolism.</title>
        <authorList>
            <person name="Dong X."/>
            <person name="Chaisiri K."/>
            <person name="Xia D."/>
            <person name="Armstrong S.D."/>
            <person name="Fang Y."/>
            <person name="Donnelly M.J."/>
            <person name="Kadowaki T."/>
            <person name="McGarry J.W."/>
            <person name="Darby A.C."/>
            <person name="Makepeace B.L."/>
        </authorList>
    </citation>
    <scope>NUCLEOTIDE SEQUENCE [LARGE SCALE GENOMIC DNA]</scope>
    <source>
        <strain evidence="5">UoL-UT</strain>
    </source>
</reference>
<comment type="similarity">
    <text evidence="2">Belongs to the peptidase M10A family.</text>
</comment>
<gene>
    <name evidence="5" type="ORF">B4U80_08116</name>
</gene>
<keyword evidence="4" id="KW-0482">Metalloprotease</keyword>
<protein>
    <submittedName>
        <fullName evidence="5">Matrix metalloproteinase-25-like protein</fullName>
    </submittedName>
</protein>